<proteinExistence type="predicted"/>
<keyword evidence="1" id="KW-0472">Membrane</keyword>
<evidence type="ECO:0000256" key="1">
    <source>
        <dbReference type="SAM" id="Phobius"/>
    </source>
</evidence>
<dbReference type="Proteomes" id="UP000315364">
    <property type="component" value="Chromosome"/>
</dbReference>
<keyword evidence="1" id="KW-0812">Transmembrane</keyword>
<keyword evidence="3" id="KW-1185">Reference proteome</keyword>
<organism evidence="2 3">
    <name type="scientific">Devosia ginsengisoli</name>
    <dbReference type="NCBI Taxonomy" id="400770"/>
    <lineage>
        <taxon>Bacteria</taxon>
        <taxon>Pseudomonadati</taxon>
        <taxon>Pseudomonadota</taxon>
        <taxon>Alphaproteobacteria</taxon>
        <taxon>Hyphomicrobiales</taxon>
        <taxon>Devosiaceae</taxon>
        <taxon>Devosia</taxon>
    </lineage>
</organism>
<evidence type="ECO:0008006" key="4">
    <source>
        <dbReference type="Google" id="ProtNLM"/>
    </source>
</evidence>
<reference evidence="2 3" key="1">
    <citation type="submission" date="2019-07" db="EMBL/GenBank/DDBJ databases">
        <title>Full genome sequence of Devosia sp. Gsoil 520.</title>
        <authorList>
            <person name="Im W.-T."/>
        </authorList>
    </citation>
    <scope>NUCLEOTIDE SEQUENCE [LARGE SCALE GENOMIC DNA]</scope>
    <source>
        <strain evidence="2 3">Gsoil 520</strain>
    </source>
</reference>
<evidence type="ECO:0000313" key="3">
    <source>
        <dbReference type="Proteomes" id="UP000315364"/>
    </source>
</evidence>
<feature type="transmembrane region" description="Helical" evidence="1">
    <location>
        <begin position="87"/>
        <end position="108"/>
    </location>
</feature>
<keyword evidence="1" id="KW-1133">Transmembrane helix</keyword>
<dbReference type="KEGG" id="dea:FPZ08_09170"/>
<name>A0A5B8LT10_9HYPH</name>
<gene>
    <name evidence="2" type="ORF">FPZ08_09170</name>
</gene>
<sequence length="141" mass="14905">MTFKEMNAGVMLLSAVVISAWVLMGALGDPGAGVPEVATRLGWAMVASVVFNIVAMIVFAILVSMVQGQELKDERADERDHAVSARSMRNGYVVASAGGAAAIFLWAFGFDFAVGIYVLFGGLMLAGATDAASRLYYYRVG</sequence>
<evidence type="ECO:0000313" key="2">
    <source>
        <dbReference type="EMBL" id="QDZ10905.1"/>
    </source>
</evidence>
<feature type="transmembrane region" description="Helical" evidence="1">
    <location>
        <begin position="44"/>
        <end position="66"/>
    </location>
</feature>
<accession>A0A5B8LT10</accession>
<dbReference type="EMBL" id="CP042304">
    <property type="protein sequence ID" value="QDZ10905.1"/>
    <property type="molecule type" value="Genomic_DNA"/>
</dbReference>
<dbReference type="RefSeq" id="WP_146289689.1">
    <property type="nucleotide sequence ID" value="NZ_CP042304.1"/>
</dbReference>
<protein>
    <recommendedName>
        <fullName evidence="4">DUF2178 domain-containing protein</fullName>
    </recommendedName>
</protein>
<dbReference type="AlphaFoldDB" id="A0A5B8LT10"/>
<dbReference type="OrthoDB" id="7949037at2"/>
<feature type="transmembrane region" description="Helical" evidence="1">
    <location>
        <begin position="114"/>
        <end position="137"/>
    </location>
</feature>